<dbReference type="InterPro" id="IPR011050">
    <property type="entry name" value="Pectin_lyase_fold/virulence"/>
</dbReference>
<sequence length="473" mass="52471">MPLFFACDNDDKFSGDSNLRLNFSSDTVRFDTVFTGIGTATKRLKIYNRNKNAITISGIELMSAGKTGFRMNVDGESGNKVSNVDILGKDSLYVLVEVTVNPLDRNSPLLIADSIRLQFNGVTQYVRLEAIGQDAVLWKAKKIDKDTILTAGKPFLIYDSLRIEKNAKLTIDKNVKLYFHSGAGLSVQGTLDARGTVDEPIVFRGDRTDNMLDVPMLPYDRVPGQWEGITVAGDSYGNVFENVRIRNSVYGILFYPSDTIQQKASFLNTIIQNTTKEGLWAVNAKVSAKNSLFANSAVNAIRLLGGSYEFIHCTIANYMYGVFITIRKPAMVIENSGTDMSGKSQTYALGRCDVFNSIVSGSTINNNLVLEEKADVPFRYSFRYCLLKEKGTDDAFFVNTIWNVDPAFEFIYSSETASDNTDKAYFFNYELGSSSPAIDFASRVYAAGLPEDIRGVSRRTDGAPDIGCYEYQK</sequence>
<dbReference type="Proteomes" id="UP000297861">
    <property type="component" value="Unassembled WGS sequence"/>
</dbReference>
<reference evidence="1 2" key="1">
    <citation type="submission" date="2019-03" db="EMBL/GenBank/DDBJ databases">
        <title>San Antonio Military Medical Center submission to MRSN (WRAIR), pending publication.</title>
        <authorList>
            <person name="Blyth D.M."/>
            <person name="Mccarthy S.L."/>
            <person name="Schall S.E."/>
            <person name="Stam J.A."/>
            <person name="Ong A.C."/>
            <person name="Mcgann P.T."/>
        </authorList>
    </citation>
    <scope>NUCLEOTIDE SEQUENCE [LARGE SCALE GENOMIC DNA]</scope>
    <source>
        <strain evidence="1 2">MRSN571793</strain>
    </source>
</reference>
<gene>
    <name evidence="1" type="ORF">E2605_03690</name>
</gene>
<dbReference type="OrthoDB" id="1111178at2"/>
<evidence type="ECO:0000313" key="2">
    <source>
        <dbReference type="Proteomes" id="UP000297861"/>
    </source>
</evidence>
<comment type="caution">
    <text evidence="1">The sequence shown here is derived from an EMBL/GenBank/DDBJ whole genome shotgun (WGS) entry which is preliminary data.</text>
</comment>
<name>A0A4Y8LCM5_9BACT</name>
<dbReference type="InterPro" id="IPR059226">
    <property type="entry name" value="Choice_anch_Q_dom"/>
</dbReference>
<organism evidence="1 2">
    <name type="scientific">Dysgonomonas capnocytophagoides</name>
    <dbReference type="NCBI Taxonomy" id="45254"/>
    <lineage>
        <taxon>Bacteria</taxon>
        <taxon>Pseudomonadati</taxon>
        <taxon>Bacteroidota</taxon>
        <taxon>Bacteroidia</taxon>
        <taxon>Bacteroidales</taxon>
        <taxon>Dysgonomonadaceae</taxon>
        <taxon>Dysgonomonas</taxon>
    </lineage>
</organism>
<dbReference type="AlphaFoldDB" id="A0A4Y8LCM5"/>
<evidence type="ECO:0008006" key="3">
    <source>
        <dbReference type="Google" id="ProtNLM"/>
    </source>
</evidence>
<dbReference type="EMBL" id="SOML01000001">
    <property type="protein sequence ID" value="TFD99222.1"/>
    <property type="molecule type" value="Genomic_DNA"/>
</dbReference>
<keyword evidence="2" id="KW-1185">Reference proteome</keyword>
<evidence type="ECO:0000313" key="1">
    <source>
        <dbReference type="EMBL" id="TFD99222.1"/>
    </source>
</evidence>
<accession>A0A4Y8LCM5</accession>
<proteinExistence type="predicted"/>
<dbReference type="SUPFAM" id="SSF51126">
    <property type="entry name" value="Pectin lyase-like"/>
    <property type="match status" value="1"/>
</dbReference>
<dbReference type="NCBIfam" id="NF041518">
    <property type="entry name" value="choice_anch_Q"/>
    <property type="match status" value="1"/>
</dbReference>
<protein>
    <recommendedName>
        <fullName evidence="3">Right-handed parallel beta-helix repeat-containing protein</fullName>
    </recommendedName>
</protein>
<dbReference type="STRING" id="1121485.GCA_000426485_00383"/>